<reference evidence="9 10" key="1">
    <citation type="journal article" date="2018" name="Mol. Biol. Evol.">
        <title>Broad Genomic Sampling Reveals a Smut Pathogenic Ancestry of the Fungal Clade Ustilaginomycotina.</title>
        <authorList>
            <person name="Kijpornyongpan T."/>
            <person name="Mondo S.J."/>
            <person name="Barry K."/>
            <person name="Sandor L."/>
            <person name="Lee J."/>
            <person name="Lipzen A."/>
            <person name="Pangilinan J."/>
            <person name="LaButti K."/>
            <person name="Hainaut M."/>
            <person name="Henrissat B."/>
            <person name="Grigoriev I.V."/>
            <person name="Spatafora J.W."/>
            <person name="Aime M.C."/>
        </authorList>
    </citation>
    <scope>NUCLEOTIDE SEQUENCE [LARGE SCALE GENOMIC DNA]</scope>
    <source>
        <strain evidence="9 10">MCA 4186</strain>
    </source>
</reference>
<organism evidence="9 10">
    <name type="scientific">Tilletiopsis washingtonensis</name>
    <dbReference type="NCBI Taxonomy" id="58919"/>
    <lineage>
        <taxon>Eukaryota</taxon>
        <taxon>Fungi</taxon>
        <taxon>Dikarya</taxon>
        <taxon>Basidiomycota</taxon>
        <taxon>Ustilaginomycotina</taxon>
        <taxon>Exobasidiomycetes</taxon>
        <taxon>Entylomatales</taxon>
        <taxon>Entylomatales incertae sedis</taxon>
        <taxon>Tilletiopsis</taxon>
    </lineage>
</organism>
<comment type="subcellular location">
    <subcellularLocation>
        <location evidence="1">Membrane</location>
        <topology evidence="1">Multi-pass membrane protein</topology>
    </subcellularLocation>
</comment>
<feature type="compositionally biased region" description="Low complexity" evidence="5">
    <location>
        <begin position="577"/>
        <end position="593"/>
    </location>
</feature>
<dbReference type="STRING" id="58919.A0A316ZG37"/>
<feature type="signal peptide" evidence="7">
    <location>
        <begin position="1"/>
        <end position="18"/>
    </location>
</feature>
<dbReference type="Proteomes" id="UP000245946">
    <property type="component" value="Unassembled WGS sequence"/>
</dbReference>
<dbReference type="GeneID" id="37268945"/>
<evidence type="ECO:0000256" key="4">
    <source>
        <dbReference type="ARBA" id="ARBA00023136"/>
    </source>
</evidence>
<evidence type="ECO:0000256" key="7">
    <source>
        <dbReference type="SAM" id="SignalP"/>
    </source>
</evidence>
<dbReference type="OrthoDB" id="102260at2759"/>
<proteinExistence type="predicted"/>
<feature type="transmembrane region" description="Helical" evidence="6">
    <location>
        <begin position="130"/>
        <end position="149"/>
    </location>
</feature>
<feature type="compositionally biased region" description="Polar residues" evidence="5">
    <location>
        <begin position="607"/>
        <end position="616"/>
    </location>
</feature>
<keyword evidence="2 6" id="KW-0812">Transmembrane</keyword>
<feature type="compositionally biased region" description="Basic and acidic residues" evidence="5">
    <location>
        <begin position="733"/>
        <end position="747"/>
    </location>
</feature>
<keyword evidence="3 6" id="KW-1133">Transmembrane helix</keyword>
<dbReference type="GO" id="GO:0016020">
    <property type="term" value="C:membrane"/>
    <property type="evidence" value="ECO:0007669"/>
    <property type="project" value="UniProtKB-SubCell"/>
</dbReference>
<accession>A0A316ZG37</accession>
<feature type="chain" id="PRO_5016248907" description="TM7S3/TM198-like domain-containing protein" evidence="7">
    <location>
        <begin position="19"/>
        <end position="981"/>
    </location>
</feature>
<dbReference type="PANTHER" id="PTHR39469:SF1">
    <property type="entry name" value="DUF4203 DOMAIN-CONTAINING PROTEIN"/>
    <property type="match status" value="1"/>
</dbReference>
<protein>
    <recommendedName>
        <fullName evidence="8">TM7S3/TM198-like domain-containing protein</fullName>
    </recommendedName>
</protein>
<dbReference type="InterPro" id="IPR025256">
    <property type="entry name" value="TM7S3/TM198-like_dom"/>
</dbReference>
<evidence type="ECO:0000313" key="10">
    <source>
        <dbReference type="Proteomes" id="UP000245946"/>
    </source>
</evidence>
<keyword evidence="10" id="KW-1185">Reference proteome</keyword>
<evidence type="ECO:0000256" key="6">
    <source>
        <dbReference type="SAM" id="Phobius"/>
    </source>
</evidence>
<feature type="compositionally biased region" description="Low complexity" evidence="5">
    <location>
        <begin position="836"/>
        <end position="850"/>
    </location>
</feature>
<feature type="compositionally biased region" description="Basic and acidic residues" evidence="5">
    <location>
        <begin position="908"/>
        <end position="918"/>
    </location>
</feature>
<feature type="transmembrane region" description="Helical" evidence="6">
    <location>
        <begin position="156"/>
        <end position="179"/>
    </location>
</feature>
<feature type="region of interest" description="Disordered" evidence="5">
    <location>
        <begin position="950"/>
        <end position="981"/>
    </location>
</feature>
<feature type="region of interest" description="Disordered" evidence="5">
    <location>
        <begin position="792"/>
        <end position="811"/>
    </location>
</feature>
<dbReference type="AlphaFoldDB" id="A0A316ZG37"/>
<feature type="transmembrane region" description="Helical" evidence="6">
    <location>
        <begin position="246"/>
        <end position="264"/>
    </location>
</feature>
<feature type="domain" description="TM7S3/TM198-like" evidence="8">
    <location>
        <begin position="136"/>
        <end position="347"/>
    </location>
</feature>
<feature type="region of interest" description="Disordered" evidence="5">
    <location>
        <begin position="819"/>
        <end position="934"/>
    </location>
</feature>
<evidence type="ECO:0000259" key="8">
    <source>
        <dbReference type="Pfam" id="PF13886"/>
    </source>
</evidence>
<evidence type="ECO:0000256" key="5">
    <source>
        <dbReference type="SAM" id="MobiDB-lite"/>
    </source>
</evidence>
<feature type="region of interest" description="Disordered" evidence="5">
    <location>
        <begin position="575"/>
        <end position="658"/>
    </location>
</feature>
<feature type="transmembrane region" description="Helical" evidence="6">
    <location>
        <begin position="218"/>
        <end position="234"/>
    </location>
</feature>
<gene>
    <name evidence="9" type="ORF">FA09DRAFT_327440</name>
</gene>
<evidence type="ECO:0000256" key="1">
    <source>
        <dbReference type="ARBA" id="ARBA00004141"/>
    </source>
</evidence>
<feature type="compositionally biased region" description="Polar residues" evidence="5">
    <location>
        <begin position="517"/>
        <end position="532"/>
    </location>
</feature>
<feature type="region of interest" description="Disordered" evidence="5">
    <location>
        <begin position="514"/>
        <end position="552"/>
    </location>
</feature>
<dbReference type="RefSeq" id="XP_025600989.1">
    <property type="nucleotide sequence ID" value="XM_025741401.1"/>
</dbReference>
<evidence type="ECO:0000313" key="9">
    <source>
        <dbReference type="EMBL" id="PWO00711.1"/>
    </source>
</evidence>
<feature type="transmembrane region" description="Helical" evidence="6">
    <location>
        <begin position="191"/>
        <end position="213"/>
    </location>
</feature>
<evidence type="ECO:0000256" key="3">
    <source>
        <dbReference type="ARBA" id="ARBA00022989"/>
    </source>
</evidence>
<feature type="region of interest" description="Disordered" evidence="5">
    <location>
        <begin position="675"/>
        <end position="694"/>
    </location>
</feature>
<dbReference type="EMBL" id="KZ819284">
    <property type="protein sequence ID" value="PWO00711.1"/>
    <property type="molecule type" value="Genomic_DNA"/>
</dbReference>
<dbReference type="PANTHER" id="PTHR39469">
    <property type="entry name" value="CHROMOSOME 1, WHOLE GENOME SHOTGUN SEQUENCE"/>
    <property type="match status" value="1"/>
</dbReference>
<sequence length="981" mass="103839">MRLSSLLLVPALVCAVLAQQQPGPSSSSSAPASPSASALASASQAESAAGSAVVATSIFTTTLSRGQARPSDAPASGSVYATYALYITTLSASSSSSSSASASSAAASAEPTHTHDPSTDGLPLDTHIDGAFGVLGVLLIASGLALAIFGPSIRWLFCFVTGAYWLALTCICLIFKLGIQKAVFDPTPTTRGLFLLAAAVAGILGGILCIFWWTGASLLAAALGGLALGVFVQACKADGLIGPLGLRWILYIACTVAFASFSCWRRVQTPVHIVSAALAGSTALVLGIDCFTTAGLKEFYARNILGNWLFEDRHVPTFADGRFPLVTVIQIELGVIGGCTILSLALQSKMFGELRKNLRALRSDDEDRRTQSRAKRAAKSIFKNAQRDLHEWEVRHGYRAAGSEMRTKDTPDATLVSRPKTFHRDSTMSLLPMHTRESRSRNDSIATTFLEKPSAGAPFAEDMGVAFPSPSTENAPAVDPNATPEQAALIEEIAEIRRSITLLRSRPNSMVLDALPASSSEGMARTESTASSSERHAGSKPAPWITSDRSPRVRTLSRGMSMDLASIPDELLPPVPAGHVAGADAAEPAATGARRSSVAEPMESMRPFSTHSSSGAALQMPEATATPPATHGRSRRLSRTLSGGMPQSPPLEASSRRVIVDTPEAAAARYAKALNRRSTASGHDAPRQSGGAGAGLTLSELEERHRAQMSKMQSPTAEAFKVALAKEEYEKRKAAERRAMEAKERARAQQQQQASQERRQSSTPGQPSAVPAHESGMPHSRSRSLSIDMLKNSERDTSVGQKRASGAMRAAQWRNSLVEMPAPPAMARDGSRSPVTGSGSMGRRGSNSTTQMAGSASYFAMPQPASMGRSYSTSPGGLHGANELQRVFEHAAEPTVQQRTSPTSPRKPLTEADRRRISEGALGPRASLVHQQASPGGLLRFDPVAAQAWEQHIALQQQQQQKKGTSPASPRQGRPASGYFA</sequence>
<dbReference type="Pfam" id="PF13886">
    <property type="entry name" value="TM7S3_TM198"/>
    <property type="match status" value="1"/>
</dbReference>
<evidence type="ECO:0000256" key="2">
    <source>
        <dbReference type="ARBA" id="ARBA00022692"/>
    </source>
</evidence>
<feature type="region of interest" description="Disordered" evidence="5">
    <location>
        <begin position="733"/>
        <end position="783"/>
    </location>
</feature>
<keyword evidence="4 6" id="KW-0472">Membrane</keyword>
<feature type="transmembrane region" description="Helical" evidence="6">
    <location>
        <begin position="276"/>
        <end position="296"/>
    </location>
</feature>
<feature type="compositionally biased region" description="Polar residues" evidence="5">
    <location>
        <begin position="895"/>
        <end position="904"/>
    </location>
</feature>
<keyword evidence="7" id="KW-0732">Signal</keyword>
<name>A0A316ZG37_9BASI</name>